<keyword evidence="7" id="KW-1185">Reference proteome</keyword>
<dbReference type="EMBL" id="JAVFKD010000004">
    <property type="protein sequence ID" value="KAK5995205.1"/>
    <property type="molecule type" value="Genomic_DNA"/>
</dbReference>
<sequence length="274" mass="31005">MDLVEMQKWAFIPSLPDDIAPIRDLLIRYSKISPPDINAHLIRIRDRAWALSRAPFIGRWKFLRLSDSRDPCYLQVLFRLSLSRSRDAFLDLGCGFGQALRQLRADGIDGSQLFGLDSDSGLIMAGYDLFQDRNTLGATFFVGDIIDPEDQHLHDLDGKVTIIHAGSFFHLFTWTEQLFIGKRIVDFLKPGTQNALIYGRHAGAPSPRNVAADGSSPYLHNQSSFQRLWDEVGQLTKTKWKVEVEHASVDASQLPAFQTDVQAISFTVYQIPWI</sequence>
<dbReference type="Gene3D" id="3.40.50.150">
    <property type="entry name" value="Vaccinia Virus protein VP39"/>
    <property type="match status" value="1"/>
</dbReference>
<dbReference type="InterPro" id="IPR041698">
    <property type="entry name" value="Methyltransf_25"/>
</dbReference>
<dbReference type="Proteomes" id="UP001338125">
    <property type="component" value="Unassembled WGS sequence"/>
</dbReference>
<proteinExistence type="inferred from homology"/>
<reference evidence="6 7" key="1">
    <citation type="submission" date="2024-01" db="EMBL/GenBank/DDBJ databases">
        <title>Complete genome of Cladobotryum mycophilum ATHUM6906.</title>
        <authorList>
            <person name="Christinaki A.C."/>
            <person name="Myridakis A.I."/>
            <person name="Kouvelis V.N."/>
        </authorList>
    </citation>
    <scope>NUCLEOTIDE SEQUENCE [LARGE SCALE GENOMIC DNA]</scope>
    <source>
        <strain evidence="6 7">ATHUM6906</strain>
    </source>
</reference>
<comment type="similarity">
    <text evidence="4">Belongs to the class I-like SAM-binding methyltransferase superfamily.</text>
</comment>
<keyword evidence="6" id="KW-0489">Methyltransferase</keyword>
<dbReference type="SUPFAM" id="SSF53335">
    <property type="entry name" value="S-adenosyl-L-methionine-dependent methyltransferases"/>
    <property type="match status" value="1"/>
</dbReference>
<dbReference type="PANTHER" id="PTHR35897:SF1">
    <property type="entry name" value="METHYLTRANSFERASE AUSD"/>
    <property type="match status" value="1"/>
</dbReference>
<keyword evidence="3" id="KW-0949">S-adenosyl-L-methionine</keyword>
<evidence type="ECO:0000259" key="5">
    <source>
        <dbReference type="Pfam" id="PF13649"/>
    </source>
</evidence>
<evidence type="ECO:0000313" key="6">
    <source>
        <dbReference type="EMBL" id="KAK5995205.1"/>
    </source>
</evidence>
<evidence type="ECO:0000256" key="4">
    <source>
        <dbReference type="ARBA" id="ARBA00038314"/>
    </source>
</evidence>
<comment type="caution">
    <text evidence="6">The sequence shown here is derived from an EMBL/GenBank/DDBJ whole genome shotgun (WGS) entry which is preliminary data.</text>
</comment>
<comment type="pathway">
    <text evidence="1">Secondary metabolite biosynthesis.</text>
</comment>
<dbReference type="GO" id="GO:0008168">
    <property type="term" value="F:methyltransferase activity"/>
    <property type="evidence" value="ECO:0007669"/>
    <property type="project" value="UniProtKB-KW"/>
</dbReference>
<evidence type="ECO:0000256" key="2">
    <source>
        <dbReference type="ARBA" id="ARBA00022679"/>
    </source>
</evidence>
<name>A0ABR0SU27_9HYPO</name>
<dbReference type="InterPro" id="IPR051654">
    <property type="entry name" value="Meroterpenoid_MTases"/>
</dbReference>
<evidence type="ECO:0000256" key="1">
    <source>
        <dbReference type="ARBA" id="ARBA00005179"/>
    </source>
</evidence>
<protein>
    <submittedName>
        <fullName evidence="6">Asnovolin E/Chermesin D methyltransferase nvfJ</fullName>
    </submittedName>
</protein>
<dbReference type="Pfam" id="PF13649">
    <property type="entry name" value="Methyltransf_25"/>
    <property type="match status" value="1"/>
</dbReference>
<dbReference type="GO" id="GO:0032259">
    <property type="term" value="P:methylation"/>
    <property type="evidence" value="ECO:0007669"/>
    <property type="project" value="UniProtKB-KW"/>
</dbReference>
<accession>A0ABR0SU27</accession>
<dbReference type="CDD" id="cd02440">
    <property type="entry name" value="AdoMet_MTases"/>
    <property type="match status" value="1"/>
</dbReference>
<evidence type="ECO:0000313" key="7">
    <source>
        <dbReference type="Proteomes" id="UP001338125"/>
    </source>
</evidence>
<dbReference type="PANTHER" id="PTHR35897">
    <property type="entry name" value="METHYLTRANSFERASE AUSD"/>
    <property type="match status" value="1"/>
</dbReference>
<evidence type="ECO:0000256" key="3">
    <source>
        <dbReference type="ARBA" id="ARBA00022691"/>
    </source>
</evidence>
<dbReference type="InterPro" id="IPR029063">
    <property type="entry name" value="SAM-dependent_MTases_sf"/>
</dbReference>
<feature type="domain" description="Methyltransferase" evidence="5">
    <location>
        <begin position="90"/>
        <end position="191"/>
    </location>
</feature>
<organism evidence="6 7">
    <name type="scientific">Cladobotryum mycophilum</name>
    <dbReference type="NCBI Taxonomy" id="491253"/>
    <lineage>
        <taxon>Eukaryota</taxon>
        <taxon>Fungi</taxon>
        <taxon>Dikarya</taxon>
        <taxon>Ascomycota</taxon>
        <taxon>Pezizomycotina</taxon>
        <taxon>Sordariomycetes</taxon>
        <taxon>Hypocreomycetidae</taxon>
        <taxon>Hypocreales</taxon>
        <taxon>Hypocreaceae</taxon>
        <taxon>Cladobotryum</taxon>
    </lineage>
</organism>
<gene>
    <name evidence="6" type="ORF">PT974_03603</name>
</gene>
<keyword evidence="2" id="KW-0808">Transferase</keyword>